<sequence>MPGSTRVNAPASLTTSATSTRSKATTENDESYMDALRLQFEHRIVKSTTDMKQLLRGVVCGAEQVIDAPVNSIVVFLNRLTRNTQKKSIELWKEYLDKNFASLKDSIVTQEAEGNQEMMEEDEEETADDEKAEEKNGKIQIVPREVQSLASLLPANYLEDKDVFVPKPLDRQFLQNDVFKEDFDALFHEAHFNQIHSTYFGPKGISKSTLNAAGLSSHVMKMARNVYVTNFANMWADNTIVNRALNRLLETLLNVHLSPARDQKFQKKREELKGRRKGKSREPPNDNCAVPVHSMSLINKTYNGRRRLFAKEIDRRNYYIMQRSEWAVKHWRASLCQQRLNSYANVLQREKEEREARREHEHQQEDVLSEDVSTEYVSVEEDAPRKKIYRLMQLTKSALFEDKDITVEYLADKMGDINDKETNAILKIIIFVKPYMASRETYHQFSQQVPILFMTNQVLHSLGYLNRVVKFTPVIKLTSLHALWVDPTTLYSLFCARKLERKMVLYNFEGNIIRAASVTSQKDAIFSSFFDIDRLKTVCAGSGLQFAHRIHILPGLQCVRILGVRDYQQPKN</sequence>
<accession>A0A0B7NHG7</accession>
<name>A0A0B7NHG7_9FUNG</name>
<proteinExistence type="predicted"/>
<organism evidence="2 3">
    <name type="scientific">Parasitella parasitica</name>
    <dbReference type="NCBI Taxonomy" id="35722"/>
    <lineage>
        <taxon>Eukaryota</taxon>
        <taxon>Fungi</taxon>
        <taxon>Fungi incertae sedis</taxon>
        <taxon>Mucoromycota</taxon>
        <taxon>Mucoromycotina</taxon>
        <taxon>Mucoromycetes</taxon>
        <taxon>Mucorales</taxon>
        <taxon>Mucorineae</taxon>
        <taxon>Mucoraceae</taxon>
        <taxon>Parasitella</taxon>
    </lineage>
</organism>
<dbReference type="STRING" id="35722.A0A0B7NHG7"/>
<dbReference type="EMBL" id="LN731702">
    <property type="protein sequence ID" value="CEP14832.1"/>
    <property type="molecule type" value="Genomic_DNA"/>
</dbReference>
<feature type="compositionally biased region" description="Low complexity" evidence="1">
    <location>
        <begin position="9"/>
        <end position="25"/>
    </location>
</feature>
<keyword evidence="3" id="KW-1185">Reference proteome</keyword>
<dbReference type="OrthoDB" id="2424936at2759"/>
<feature type="region of interest" description="Disordered" evidence="1">
    <location>
        <begin position="264"/>
        <end position="288"/>
    </location>
</feature>
<protein>
    <submittedName>
        <fullName evidence="2">Uncharacterized protein</fullName>
    </submittedName>
</protein>
<dbReference type="AlphaFoldDB" id="A0A0B7NHG7"/>
<feature type="compositionally biased region" description="Basic and acidic residues" evidence="1">
    <location>
        <begin position="264"/>
        <end position="273"/>
    </location>
</feature>
<reference evidence="2 3" key="1">
    <citation type="submission" date="2014-09" db="EMBL/GenBank/DDBJ databases">
        <authorList>
            <person name="Ellenberger Sabrina"/>
        </authorList>
    </citation>
    <scope>NUCLEOTIDE SEQUENCE [LARGE SCALE GENOMIC DNA]</scope>
    <source>
        <strain evidence="2 3">CBS 412.66</strain>
    </source>
</reference>
<evidence type="ECO:0000313" key="2">
    <source>
        <dbReference type="EMBL" id="CEP14832.1"/>
    </source>
</evidence>
<dbReference type="Proteomes" id="UP000054107">
    <property type="component" value="Unassembled WGS sequence"/>
</dbReference>
<gene>
    <name evidence="2" type="primary">PARPA_09017.1 scaffold 35302</name>
</gene>
<feature type="region of interest" description="Disordered" evidence="1">
    <location>
        <begin position="111"/>
        <end position="138"/>
    </location>
</feature>
<evidence type="ECO:0000313" key="3">
    <source>
        <dbReference type="Proteomes" id="UP000054107"/>
    </source>
</evidence>
<feature type="compositionally biased region" description="Acidic residues" evidence="1">
    <location>
        <begin position="118"/>
        <end position="131"/>
    </location>
</feature>
<feature type="region of interest" description="Disordered" evidence="1">
    <location>
        <begin position="1"/>
        <end position="28"/>
    </location>
</feature>
<evidence type="ECO:0000256" key="1">
    <source>
        <dbReference type="SAM" id="MobiDB-lite"/>
    </source>
</evidence>